<protein>
    <submittedName>
        <fullName evidence="1">Uncharacterized protein</fullName>
    </submittedName>
</protein>
<proteinExistence type="predicted"/>
<dbReference type="EMBL" id="CALOZG010000001">
    <property type="protein sequence ID" value="CAH3832229.1"/>
    <property type="molecule type" value="Genomic_DNA"/>
</dbReference>
<accession>A0A9P0SDC2</accession>
<name>A0A9P0SDC2_PIEBR</name>
<reference evidence="1" key="1">
    <citation type="submission" date="2022-05" db="EMBL/GenBank/DDBJ databases">
        <authorList>
            <person name="Okamura Y."/>
        </authorList>
    </citation>
    <scope>NUCLEOTIDE SEQUENCE</scope>
</reference>
<keyword evidence="2" id="KW-1185">Reference proteome</keyword>
<dbReference type="Proteomes" id="UP001152562">
    <property type="component" value="Unassembled WGS sequence"/>
</dbReference>
<gene>
    <name evidence="1" type="ORF">PIBRA_LOCUS160</name>
</gene>
<dbReference type="AlphaFoldDB" id="A0A9P0SDC2"/>
<sequence>MPDTPESPRRDLRSIQLAYRSTIRYFDWEPIYGQNAQTYASSDTRRCQRRLFAPLSYRPISTSRSFNSIGRLALAQVVPNCCSNSPHDRHRN</sequence>
<evidence type="ECO:0000313" key="2">
    <source>
        <dbReference type="Proteomes" id="UP001152562"/>
    </source>
</evidence>
<organism evidence="1 2">
    <name type="scientific">Pieris brassicae</name>
    <name type="common">White butterfly</name>
    <name type="synonym">Large white butterfly</name>
    <dbReference type="NCBI Taxonomy" id="7116"/>
    <lineage>
        <taxon>Eukaryota</taxon>
        <taxon>Metazoa</taxon>
        <taxon>Ecdysozoa</taxon>
        <taxon>Arthropoda</taxon>
        <taxon>Hexapoda</taxon>
        <taxon>Insecta</taxon>
        <taxon>Pterygota</taxon>
        <taxon>Neoptera</taxon>
        <taxon>Endopterygota</taxon>
        <taxon>Lepidoptera</taxon>
        <taxon>Glossata</taxon>
        <taxon>Ditrysia</taxon>
        <taxon>Papilionoidea</taxon>
        <taxon>Pieridae</taxon>
        <taxon>Pierinae</taxon>
        <taxon>Pieris</taxon>
    </lineage>
</organism>
<comment type="caution">
    <text evidence="1">The sequence shown here is derived from an EMBL/GenBank/DDBJ whole genome shotgun (WGS) entry which is preliminary data.</text>
</comment>
<evidence type="ECO:0000313" key="1">
    <source>
        <dbReference type="EMBL" id="CAH3832229.1"/>
    </source>
</evidence>